<feature type="domain" description="Acyl-CoA oxidase/dehydrogenase middle" evidence="8">
    <location>
        <begin position="163"/>
        <end position="255"/>
    </location>
</feature>
<keyword evidence="5" id="KW-0560">Oxidoreductase</keyword>
<sequence length="423" mass="45106">MTVTAASPRTAPDVPSESPAQPPESLAQPPVGPENVARALPDADLLHLEHDLPAPERERLRAIQEHLLSVVRPGSTEAWNREELPVELLPGLAELGLGRLALDGSSRLFQNLVHAQIARADLSLSALLGIHNELIVGTLTAFGSEEQKRTWLPGLTQLTQLGAFCLTEPEHGSDIAGGLSTTATRDADGWVLNGSKRWIGLGTVADLALVWARDTADGRIKCFAVDTSLPGYSATKIEHKIGLRIMQNADVELTDLRLPADALLPGAADFGATKDLLRDSRAWVGWQAVGAQQAVFDILREYTLTRVQFGRPIASFQLVQQVLAEVAGNLAASAGLMAQVTRVQDAGEMEMMHAALAKSTATRLARHSAAQARDALGGNGLLSDHGIAKIMADIEAIHTYEGSYHINSLIVARALTGISAFVS</sequence>
<dbReference type="Pfam" id="PF00441">
    <property type="entry name" value="Acyl-CoA_dh_1"/>
    <property type="match status" value="1"/>
</dbReference>
<dbReference type="PANTHER" id="PTHR43188:SF1">
    <property type="entry name" value="ACYL-COA DEHYDROGENASE"/>
    <property type="match status" value="1"/>
</dbReference>
<dbReference type="OrthoDB" id="9770681at2"/>
<dbReference type="Pfam" id="PF02771">
    <property type="entry name" value="Acyl-CoA_dh_N"/>
    <property type="match status" value="1"/>
</dbReference>
<dbReference type="STRING" id="1272.GCA_900014985_02265"/>
<feature type="domain" description="Acyl-CoA dehydrogenase/oxidase N-terminal" evidence="9">
    <location>
        <begin position="63"/>
        <end position="156"/>
    </location>
</feature>
<dbReference type="InterPro" id="IPR036250">
    <property type="entry name" value="AcylCo_DH-like_C"/>
</dbReference>
<gene>
    <name evidence="10" type="primary">gcdH</name>
    <name evidence="10" type="ORF">KVA01_18740</name>
</gene>
<keyword evidence="4 5" id="KW-0274">FAD</keyword>
<evidence type="ECO:0000313" key="11">
    <source>
        <dbReference type="Proteomes" id="UP000315730"/>
    </source>
</evidence>
<comment type="cofactor">
    <cofactor evidence="1 5">
        <name>FAD</name>
        <dbReference type="ChEBI" id="CHEBI:57692"/>
    </cofactor>
</comment>
<dbReference type="Proteomes" id="UP000315730">
    <property type="component" value="Unassembled WGS sequence"/>
</dbReference>
<evidence type="ECO:0000256" key="2">
    <source>
        <dbReference type="ARBA" id="ARBA00009347"/>
    </source>
</evidence>
<evidence type="ECO:0000256" key="1">
    <source>
        <dbReference type="ARBA" id="ARBA00001974"/>
    </source>
</evidence>
<comment type="caution">
    <text evidence="10">The sequence shown here is derived from an EMBL/GenBank/DDBJ whole genome shotgun (WGS) entry which is preliminary data.</text>
</comment>
<evidence type="ECO:0000259" key="9">
    <source>
        <dbReference type="Pfam" id="PF02771"/>
    </source>
</evidence>
<feature type="domain" description="Acyl-CoA dehydrogenase/oxidase C-terminal" evidence="7">
    <location>
        <begin position="273"/>
        <end position="415"/>
    </location>
</feature>
<dbReference type="Gene3D" id="1.20.140.10">
    <property type="entry name" value="Butyryl-CoA Dehydrogenase, subunit A, domain 3"/>
    <property type="match status" value="1"/>
</dbReference>
<protein>
    <submittedName>
        <fullName evidence="10">Glutaryl-CoA dehydrogenase</fullName>
    </submittedName>
</protein>
<organism evidence="10 11">
    <name type="scientific">Kocuria varians</name>
    <name type="common">Micrococcus varians</name>
    <dbReference type="NCBI Taxonomy" id="1272"/>
    <lineage>
        <taxon>Bacteria</taxon>
        <taxon>Bacillati</taxon>
        <taxon>Actinomycetota</taxon>
        <taxon>Actinomycetes</taxon>
        <taxon>Micrococcales</taxon>
        <taxon>Micrococcaceae</taxon>
        <taxon>Kocuria</taxon>
    </lineage>
</organism>
<evidence type="ECO:0000256" key="3">
    <source>
        <dbReference type="ARBA" id="ARBA00022630"/>
    </source>
</evidence>
<dbReference type="SUPFAM" id="SSF56645">
    <property type="entry name" value="Acyl-CoA dehydrogenase NM domain-like"/>
    <property type="match status" value="1"/>
</dbReference>
<reference evidence="10 11" key="1">
    <citation type="submission" date="2019-06" db="EMBL/GenBank/DDBJ databases">
        <title>Whole genome shotgun sequence of Kocuria varians NBRC 15358.</title>
        <authorList>
            <person name="Hosoyama A."/>
            <person name="Uohara A."/>
            <person name="Ohji S."/>
            <person name="Ichikawa N."/>
        </authorList>
    </citation>
    <scope>NUCLEOTIDE SEQUENCE [LARGE SCALE GENOMIC DNA]</scope>
    <source>
        <strain evidence="10 11">NBRC 15358</strain>
    </source>
</reference>
<evidence type="ECO:0000313" key="10">
    <source>
        <dbReference type="EMBL" id="GEC99719.1"/>
    </source>
</evidence>
<accession>A0A4Y4D6W8</accession>
<dbReference type="Pfam" id="PF02770">
    <property type="entry name" value="Acyl-CoA_dh_M"/>
    <property type="match status" value="1"/>
</dbReference>
<dbReference type="PANTHER" id="PTHR43188">
    <property type="entry name" value="ACYL-COENZYME A OXIDASE"/>
    <property type="match status" value="1"/>
</dbReference>
<evidence type="ECO:0000256" key="4">
    <source>
        <dbReference type="ARBA" id="ARBA00022827"/>
    </source>
</evidence>
<dbReference type="InterPro" id="IPR013786">
    <property type="entry name" value="AcylCoA_DH/ox_N"/>
</dbReference>
<keyword evidence="3 5" id="KW-0285">Flavoprotein</keyword>
<dbReference type="InterPro" id="IPR006091">
    <property type="entry name" value="Acyl-CoA_Oxase/DH_mid-dom"/>
</dbReference>
<dbReference type="InterPro" id="IPR045008">
    <property type="entry name" value="ACX4-like"/>
</dbReference>
<dbReference type="InterPro" id="IPR006089">
    <property type="entry name" value="Acyl-CoA_DH_CS"/>
</dbReference>
<dbReference type="SUPFAM" id="SSF47203">
    <property type="entry name" value="Acyl-CoA dehydrogenase C-terminal domain-like"/>
    <property type="match status" value="1"/>
</dbReference>
<feature type="region of interest" description="Disordered" evidence="6">
    <location>
        <begin position="1"/>
        <end position="35"/>
    </location>
</feature>
<dbReference type="RefSeq" id="WP_141269931.1">
    <property type="nucleotide sequence ID" value="NZ_BJNW01000016.1"/>
</dbReference>
<dbReference type="AlphaFoldDB" id="A0A4Y4D6W8"/>
<dbReference type="GO" id="GO:0050660">
    <property type="term" value="F:flavin adenine dinucleotide binding"/>
    <property type="evidence" value="ECO:0007669"/>
    <property type="project" value="InterPro"/>
</dbReference>
<dbReference type="InterPro" id="IPR009075">
    <property type="entry name" value="AcylCo_DH/oxidase_C"/>
</dbReference>
<keyword evidence="11" id="KW-1185">Reference proteome</keyword>
<evidence type="ECO:0000256" key="6">
    <source>
        <dbReference type="SAM" id="MobiDB-lite"/>
    </source>
</evidence>
<evidence type="ECO:0000259" key="8">
    <source>
        <dbReference type="Pfam" id="PF02770"/>
    </source>
</evidence>
<dbReference type="Gene3D" id="2.40.110.10">
    <property type="entry name" value="Butyryl-CoA Dehydrogenase, subunit A, domain 2"/>
    <property type="match status" value="1"/>
</dbReference>
<dbReference type="InterPro" id="IPR037069">
    <property type="entry name" value="AcylCoA_DH/ox_N_sf"/>
</dbReference>
<name>A0A4Y4D6W8_KOCVA</name>
<dbReference type="PROSITE" id="PS00073">
    <property type="entry name" value="ACYL_COA_DH_2"/>
    <property type="match status" value="1"/>
</dbReference>
<dbReference type="GO" id="GO:0003995">
    <property type="term" value="F:acyl-CoA dehydrogenase activity"/>
    <property type="evidence" value="ECO:0007669"/>
    <property type="project" value="InterPro"/>
</dbReference>
<dbReference type="InterPro" id="IPR046373">
    <property type="entry name" value="Acyl-CoA_Oxase/DH_mid-dom_sf"/>
</dbReference>
<dbReference type="GO" id="GO:0006635">
    <property type="term" value="P:fatty acid beta-oxidation"/>
    <property type="evidence" value="ECO:0007669"/>
    <property type="project" value="InterPro"/>
</dbReference>
<evidence type="ECO:0000256" key="5">
    <source>
        <dbReference type="RuleBase" id="RU362125"/>
    </source>
</evidence>
<comment type="similarity">
    <text evidence="2 5">Belongs to the acyl-CoA dehydrogenase family.</text>
</comment>
<proteinExistence type="inferred from homology"/>
<dbReference type="EMBL" id="BJNW01000016">
    <property type="protein sequence ID" value="GEC99719.1"/>
    <property type="molecule type" value="Genomic_DNA"/>
</dbReference>
<dbReference type="InterPro" id="IPR009100">
    <property type="entry name" value="AcylCoA_DH/oxidase_NM_dom_sf"/>
</dbReference>
<dbReference type="Gene3D" id="1.10.540.10">
    <property type="entry name" value="Acyl-CoA dehydrogenase/oxidase, N-terminal domain"/>
    <property type="match status" value="1"/>
</dbReference>
<evidence type="ECO:0000259" key="7">
    <source>
        <dbReference type="Pfam" id="PF00441"/>
    </source>
</evidence>